<dbReference type="InterPro" id="IPR025121">
    <property type="entry name" value="GTPase_HflX_N"/>
</dbReference>
<dbReference type="NCBIfam" id="TIGR03156">
    <property type="entry name" value="GTP_HflX"/>
    <property type="match status" value="1"/>
</dbReference>
<keyword evidence="5 6" id="KW-0342">GTP-binding</keyword>
<dbReference type="InterPro" id="IPR027417">
    <property type="entry name" value="P-loop_NTPase"/>
</dbReference>
<dbReference type="GO" id="GO:0005737">
    <property type="term" value="C:cytoplasm"/>
    <property type="evidence" value="ECO:0007669"/>
    <property type="project" value="UniProtKB-SubCell"/>
</dbReference>
<dbReference type="STRING" id="1235990.BMSBPS_0751"/>
<dbReference type="FunFam" id="3.40.50.300:FF:000173">
    <property type="entry name" value="GTPase HflX"/>
    <property type="match status" value="1"/>
</dbReference>
<dbReference type="SUPFAM" id="SSF54980">
    <property type="entry name" value="EF-G C-terminal domain-like"/>
    <property type="match status" value="1"/>
</dbReference>
<protein>
    <recommendedName>
        <fullName evidence="6">GTPase HflX</fullName>
    </recommendedName>
    <alternativeName>
        <fullName evidence="6">GTP-binding protein HflX</fullName>
    </alternativeName>
</protein>
<dbReference type="GO" id="GO:0005525">
    <property type="term" value="F:GTP binding"/>
    <property type="evidence" value="ECO:0007669"/>
    <property type="project" value="UniProtKB-UniRule"/>
</dbReference>
<gene>
    <name evidence="6 9" type="primary">hflX</name>
    <name evidence="9" type="ORF">HHS_02790</name>
</gene>
<dbReference type="OrthoDB" id="9812272at2"/>
<sequence>MFNHFNAGEQTILVHIWFSQSKTPEDLEEFKTLAASACLPSSLVITGRRKAPHPKYFVGEGKALEIADAVKMQKVSVVLFNHALTATQERNLERLCSCRIMDRTGLILYIFAQRARSNEGKLQVELAQLTYFMSRLVRGWTHLERQKGGIGLRGGPGETQIEIDRRLLRNRMDHILRRLERVEKQRTQSRQVRNKADVPTLSLVGYTNSGKSSLFNALTSDNVYTADQLFATLDPMLHRLDVANVGKVVIADTVGFIRDLPLELIVAFKATLKEISQSMLLLHIVDSVDPRLNDKIQQVNKILAEIKADKIPMLLIMNKIDLFKNCEARIDRDERNKPICVWLSARTGIGLPLLFQALSEHLVSEKTKYNLCLPPQLGYLRSYFYALQAIDTEWVKEDGSMILQIRIPVVEWLRLCKQEPLLNSYLI</sequence>
<dbReference type="InterPro" id="IPR016496">
    <property type="entry name" value="GTPase_HflX"/>
</dbReference>
<dbReference type="InterPro" id="IPR035647">
    <property type="entry name" value="EFG_III/V"/>
</dbReference>
<name>U3U7K6_9GAMM</name>
<dbReference type="CDD" id="cd01878">
    <property type="entry name" value="HflX"/>
    <property type="match status" value="1"/>
</dbReference>
<dbReference type="AlphaFoldDB" id="U3U7K6"/>
<evidence type="ECO:0000256" key="7">
    <source>
        <dbReference type="PIRSR" id="PIRSR006809-1"/>
    </source>
</evidence>
<dbReference type="SUPFAM" id="SSF52540">
    <property type="entry name" value="P-loop containing nucleoside triphosphate hydrolases"/>
    <property type="match status" value="1"/>
</dbReference>
<proteinExistence type="inferred from homology"/>
<dbReference type="InterPro" id="IPR032305">
    <property type="entry name" value="GTP-bd_M"/>
</dbReference>
<dbReference type="PIRSF" id="PIRSF006809">
    <property type="entry name" value="GTP-binding_hflX_prd"/>
    <property type="match status" value="1"/>
</dbReference>
<dbReference type="Pfam" id="PF01926">
    <property type="entry name" value="MMR_HSR1"/>
    <property type="match status" value="1"/>
</dbReference>
<dbReference type="GO" id="GO:0097216">
    <property type="term" value="F:guanosine tetraphosphate binding"/>
    <property type="evidence" value="ECO:0007669"/>
    <property type="project" value="UniProtKB-ARBA"/>
</dbReference>
<feature type="binding site" evidence="7">
    <location>
        <begin position="252"/>
        <end position="255"/>
    </location>
    <ligand>
        <name>GTP</name>
        <dbReference type="ChEBI" id="CHEBI:37565"/>
    </ligand>
</feature>
<evidence type="ECO:0000313" key="10">
    <source>
        <dbReference type="Proteomes" id="UP000016900"/>
    </source>
</evidence>
<accession>U3U7K6</accession>
<comment type="subcellular location">
    <subcellularLocation>
        <location evidence="6">Cytoplasm</location>
    </subcellularLocation>
    <text evidence="6">May associate with membranes.</text>
</comment>
<dbReference type="eggNOG" id="COG2262">
    <property type="taxonomic scope" value="Bacteria"/>
</dbReference>
<dbReference type="EMBL" id="AP012554">
    <property type="protein sequence ID" value="BAO00249.1"/>
    <property type="molecule type" value="Genomic_DNA"/>
</dbReference>
<dbReference type="Gene3D" id="3.40.50.11060">
    <property type="entry name" value="GTPase HflX, N-terminal domain"/>
    <property type="match status" value="1"/>
</dbReference>
<keyword evidence="10" id="KW-1185">Reference proteome</keyword>
<comment type="cofactor">
    <cofactor evidence="8">
        <name>Mg(2+)</name>
        <dbReference type="ChEBI" id="CHEBI:18420"/>
    </cofactor>
</comment>
<evidence type="ECO:0000313" key="9">
    <source>
        <dbReference type="EMBL" id="BAO00249.1"/>
    </source>
</evidence>
<comment type="subunit">
    <text evidence="6">Monomer. Associates with the 50S ribosomal subunit.</text>
</comment>
<reference evidence="9 10" key="1">
    <citation type="submission" date="2012-10" db="EMBL/GenBank/DDBJ databases">
        <title>Genome sequence of the symbiont of the pentatomidae stink bug Halyomorpha halys.</title>
        <authorList>
            <person name="Kobayashi H."/>
            <person name="Fujii-Muramatsu R."/>
            <person name="Takeishi K."/>
            <person name="Noda H."/>
        </authorList>
    </citation>
    <scope>NUCLEOTIDE SEQUENCE [LARGE SCALE GENOMIC DNA]</scope>
</reference>
<dbReference type="GO" id="GO:0043022">
    <property type="term" value="F:ribosome binding"/>
    <property type="evidence" value="ECO:0007669"/>
    <property type="project" value="TreeGrafter"/>
</dbReference>
<feature type="binding site" evidence="7">
    <location>
        <begin position="230"/>
        <end position="234"/>
    </location>
    <ligand>
        <name>GTP</name>
        <dbReference type="ChEBI" id="CHEBI:37565"/>
    </ligand>
</feature>
<dbReference type="PANTHER" id="PTHR10229:SF0">
    <property type="entry name" value="GTP-BINDING PROTEIN 6-RELATED"/>
    <property type="match status" value="1"/>
</dbReference>
<dbReference type="Pfam" id="PF13167">
    <property type="entry name" value="GTP-bdg_N"/>
    <property type="match status" value="1"/>
</dbReference>
<feature type="binding site" evidence="8">
    <location>
        <position position="212"/>
    </location>
    <ligand>
        <name>Mg(2+)</name>
        <dbReference type="ChEBI" id="CHEBI:18420"/>
    </ligand>
</feature>
<keyword evidence="1 6" id="KW-0963">Cytoplasm</keyword>
<dbReference type="HAMAP" id="MF_00900">
    <property type="entry name" value="GTPase_HflX"/>
    <property type="match status" value="1"/>
</dbReference>
<dbReference type="InterPro" id="IPR030394">
    <property type="entry name" value="G_HFLX_dom"/>
</dbReference>
<evidence type="ECO:0000256" key="4">
    <source>
        <dbReference type="ARBA" id="ARBA00022842"/>
    </source>
</evidence>
<dbReference type="GO" id="GO:0046872">
    <property type="term" value="F:metal ion binding"/>
    <property type="evidence" value="ECO:0007669"/>
    <property type="project" value="UniProtKB-KW"/>
</dbReference>
<evidence type="ECO:0000256" key="3">
    <source>
        <dbReference type="ARBA" id="ARBA00022741"/>
    </source>
</evidence>
<dbReference type="PANTHER" id="PTHR10229">
    <property type="entry name" value="GTP-BINDING PROTEIN HFLX"/>
    <property type="match status" value="1"/>
</dbReference>
<dbReference type="PATRIC" id="fig|1235990.3.peg.280"/>
<evidence type="ECO:0000256" key="5">
    <source>
        <dbReference type="ARBA" id="ARBA00023134"/>
    </source>
</evidence>
<dbReference type="PROSITE" id="PS51705">
    <property type="entry name" value="G_HFLX"/>
    <property type="match status" value="1"/>
</dbReference>
<dbReference type="FunFam" id="3.40.50.11060:FF:000001">
    <property type="entry name" value="GTPase HflX"/>
    <property type="match status" value="1"/>
</dbReference>
<keyword evidence="4 8" id="KW-0460">Magnesium</keyword>
<organism evidence="9 10">
    <name type="scientific">Candidatus Pantoea carbekii</name>
    <dbReference type="NCBI Taxonomy" id="1235990"/>
    <lineage>
        <taxon>Bacteria</taxon>
        <taxon>Pseudomonadati</taxon>
        <taxon>Pseudomonadota</taxon>
        <taxon>Gammaproteobacteria</taxon>
        <taxon>Enterobacterales</taxon>
        <taxon>Erwiniaceae</taxon>
        <taxon>Pantoea</taxon>
    </lineage>
</organism>
<evidence type="ECO:0000256" key="2">
    <source>
        <dbReference type="ARBA" id="ARBA00022723"/>
    </source>
</evidence>
<evidence type="ECO:0000256" key="6">
    <source>
        <dbReference type="HAMAP-Rule" id="MF_00900"/>
    </source>
</evidence>
<feature type="binding site" evidence="7">
    <location>
        <begin position="344"/>
        <end position="346"/>
    </location>
    <ligand>
        <name>GTP</name>
        <dbReference type="ChEBI" id="CHEBI:37565"/>
    </ligand>
</feature>
<dbReference type="KEGG" id="pck:BMSBPS_0751"/>
<dbReference type="Pfam" id="PF16360">
    <property type="entry name" value="GTP-bdg_M"/>
    <property type="match status" value="1"/>
</dbReference>
<keyword evidence="2 8" id="KW-0479">Metal-binding</keyword>
<dbReference type="GO" id="GO:0003924">
    <property type="term" value="F:GTPase activity"/>
    <property type="evidence" value="ECO:0007669"/>
    <property type="project" value="UniProtKB-UniRule"/>
</dbReference>
<dbReference type="InterPro" id="IPR006073">
    <property type="entry name" value="GTP-bd"/>
</dbReference>
<dbReference type="RefSeq" id="WP_022564268.1">
    <property type="nucleotide sequence ID" value="NZ_CP010907.1"/>
</dbReference>
<dbReference type="NCBIfam" id="NF008280">
    <property type="entry name" value="PRK11058.1"/>
    <property type="match status" value="1"/>
</dbReference>
<evidence type="ECO:0000256" key="8">
    <source>
        <dbReference type="PIRSR" id="PIRSR006809-2"/>
    </source>
</evidence>
<dbReference type="KEGG" id="hhs:HHS_02790"/>
<comment type="function">
    <text evidence="6">GTPase that associates with the 50S ribosomal subunit and may have a role during protein synthesis or ribosome biogenesis.</text>
</comment>
<dbReference type="InterPro" id="IPR042108">
    <property type="entry name" value="GTPase_HflX_N_sf"/>
</dbReference>
<dbReference type="Gene3D" id="6.10.250.2860">
    <property type="match status" value="1"/>
</dbReference>
<evidence type="ECO:0000256" key="1">
    <source>
        <dbReference type="ARBA" id="ARBA00022490"/>
    </source>
</evidence>
<dbReference type="Proteomes" id="UP000016900">
    <property type="component" value="Chromosome"/>
</dbReference>
<feature type="binding site" evidence="7">
    <location>
        <begin position="205"/>
        <end position="212"/>
    </location>
    <ligand>
        <name>GTP</name>
        <dbReference type="ChEBI" id="CHEBI:37565"/>
    </ligand>
</feature>
<comment type="similarity">
    <text evidence="6">Belongs to the TRAFAC class OBG-HflX-like GTPase superfamily. HflX GTPase family.</text>
</comment>
<dbReference type="Gene3D" id="3.40.50.300">
    <property type="entry name" value="P-loop containing nucleotide triphosphate hydrolases"/>
    <property type="match status" value="1"/>
</dbReference>
<feature type="binding site" evidence="7">
    <location>
        <begin position="318"/>
        <end position="321"/>
    </location>
    <ligand>
        <name>GTP</name>
        <dbReference type="ChEBI" id="CHEBI:37565"/>
    </ligand>
</feature>
<feature type="binding site" evidence="8">
    <location>
        <position position="232"/>
    </location>
    <ligand>
        <name>Mg(2+)</name>
        <dbReference type="ChEBI" id="CHEBI:18420"/>
    </ligand>
</feature>
<keyword evidence="3 6" id="KW-0547">Nucleotide-binding</keyword>
<dbReference type="PRINTS" id="PR00326">
    <property type="entry name" value="GTP1OBG"/>
</dbReference>